<evidence type="ECO:0000313" key="1">
    <source>
        <dbReference type="EMBL" id="BDE95060.1"/>
    </source>
</evidence>
<accession>A0ABM7WFR8</accession>
<dbReference type="EMBL" id="AP025564">
    <property type="protein sequence ID" value="BDE95060.1"/>
    <property type="molecule type" value="Genomic_DNA"/>
</dbReference>
<evidence type="ECO:0000313" key="2">
    <source>
        <dbReference type="Proteomes" id="UP001320544"/>
    </source>
</evidence>
<sequence>MGPIIVGTSLPGLNAMDGYSDFASSERTACLQFIRSSAFTVTGIAQDSHPHFPKCIPLEGTRAAPGATINANIIVRRMVPRFVRGTAPHALKDRFRSLSPDRNAVGPAKTEAGSNPMSAKALRATFFYRIRYRS</sequence>
<protein>
    <submittedName>
        <fullName evidence="1">Uncharacterized protein</fullName>
    </submittedName>
</protein>
<name>A0ABM7WFR8_9ACTN</name>
<keyword evidence="2" id="KW-1185">Reference proteome</keyword>
<reference evidence="1 2" key="1">
    <citation type="submission" date="2022-01" db="EMBL/GenBank/DDBJ databases">
        <title>Novel bile acid biosynthetic pathways are enriched in the microbiome of centenarians.</title>
        <authorList>
            <person name="Sato Y."/>
            <person name="Atarashi K."/>
            <person name="Plichta R.D."/>
            <person name="Arai Y."/>
            <person name="Sasajima S."/>
            <person name="Kearney M.S."/>
            <person name="Suda W."/>
            <person name="Takeshita K."/>
            <person name="Sasaki T."/>
            <person name="Okamoto S."/>
            <person name="Skelly N.A."/>
            <person name="Okamura Y."/>
            <person name="Vlamakis H."/>
            <person name="Li Y."/>
            <person name="Tanoue T."/>
            <person name="Takei H."/>
            <person name="Nittono H."/>
            <person name="Narushima S."/>
            <person name="Irie J."/>
            <person name="Itoh H."/>
            <person name="Moriya K."/>
            <person name="Sugiura Y."/>
            <person name="Suematsu M."/>
            <person name="Moritoki N."/>
            <person name="Shibata S."/>
            <person name="Littman R.D."/>
            <person name="Fischbach A.M."/>
            <person name="Uwamino Y."/>
            <person name="Inoue T."/>
            <person name="Honda A."/>
            <person name="Hattori M."/>
            <person name="Murai T."/>
            <person name="Xavier J.R."/>
            <person name="Hirose N."/>
            <person name="Honda K."/>
        </authorList>
    </citation>
    <scope>NUCLEOTIDE SEQUENCE [LARGE SCALE GENOMIC DNA]</scope>
    <source>
        <strain evidence="1 2">CE91-St30</strain>
    </source>
</reference>
<gene>
    <name evidence="1" type="ORF">CE91St30_03930</name>
</gene>
<dbReference type="Proteomes" id="UP001320544">
    <property type="component" value="Chromosome"/>
</dbReference>
<proteinExistence type="predicted"/>
<organism evidence="1 2">
    <name type="scientific">Raoultibacter timonensis</name>
    <dbReference type="NCBI Taxonomy" id="1907662"/>
    <lineage>
        <taxon>Bacteria</taxon>
        <taxon>Bacillati</taxon>
        <taxon>Actinomycetota</taxon>
        <taxon>Coriobacteriia</taxon>
        <taxon>Eggerthellales</taxon>
        <taxon>Eggerthellaceae</taxon>
        <taxon>Raoultibacter</taxon>
    </lineage>
</organism>